<dbReference type="Gene3D" id="2.60.40.2440">
    <property type="entry name" value="Carbohydrate binding type-21 domain"/>
    <property type="match status" value="1"/>
</dbReference>
<dbReference type="EMBL" id="CAJNOL010000193">
    <property type="protein sequence ID" value="CAF0922777.1"/>
    <property type="molecule type" value="Genomic_DNA"/>
</dbReference>
<keyword evidence="4" id="KW-1185">Reference proteome</keyword>
<evidence type="ECO:0000313" key="4">
    <source>
        <dbReference type="Proteomes" id="UP000663870"/>
    </source>
</evidence>
<feature type="domain" description="CBM21" evidence="2">
    <location>
        <begin position="626"/>
        <end position="731"/>
    </location>
</feature>
<dbReference type="Pfam" id="PF03370">
    <property type="entry name" value="CBM_21"/>
    <property type="match status" value="1"/>
</dbReference>
<dbReference type="GO" id="GO:0008157">
    <property type="term" value="F:protein phosphatase 1 binding"/>
    <property type="evidence" value="ECO:0007669"/>
    <property type="project" value="TreeGrafter"/>
</dbReference>
<feature type="compositionally biased region" description="Basic and acidic residues" evidence="1">
    <location>
        <begin position="392"/>
        <end position="406"/>
    </location>
</feature>
<feature type="compositionally biased region" description="Basic residues" evidence="1">
    <location>
        <begin position="352"/>
        <end position="362"/>
    </location>
</feature>
<dbReference type="GO" id="GO:0000164">
    <property type="term" value="C:protein phosphatase type 1 complex"/>
    <property type="evidence" value="ECO:0007669"/>
    <property type="project" value="TreeGrafter"/>
</dbReference>
<accession>A0A814B101</accession>
<dbReference type="InterPro" id="IPR038175">
    <property type="entry name" value="CBM21_dom_sf"/>
</dbReference>
<dbReference type="InterPro" id="IPR005036">
    <property type="entry name" value="CBM21_dom"/>
</dbReference>
<gene>
    <name evidence="3" type="ORF">JXQ802_LOCUS10218</name>
</gene>
<feature type="compositionally biased region" description="Polar residues" evidence="1">
    <location>
        <begin position="8"/>
        <end position="23"/>
    </location>
</feature>
<feature type="region of interest" description="Disordered" evidence="1">
    <location>
        <begin position="343"/>
        <end position="365"/>
    </location>
</feature>
<dbReference type="PROSITE" id="PS51159">
    <property type="entry name" value="CBM21"/>
    <property type="match status" value="1"/>
</dbReference>
<organism evidence="3 4">
    <name type="scientific">Rotaria sordida</name>
    <dbReference type="NCBI Taxonomy" id="392033"/>
    <lineage>
        <taxon>Eukaryota</taxon>
        <taxon>Metazoa</taxon>
        <taxon>Spiralia</taxon>
        <taxon>Gnathifera</taxon>
        <taxon>Rotifera</taxon>
        <taxon>Eurotatoria</taxon>
        <taxon>Bdelloidea</taxon>
        <taxon>Philodinida</taxon>
        <taxon>Philodinidae</taxon>
        <taxon>Rotaria</taxon>
    </lineage>
</organism>
<evidence type="ECO:0000259" key="2">
    <source>
        <dbReference type="PROSITE" id="PS51159"/>
    </source>
</evidence>
<dbReference type="GO" id="GO:2001069">
    <property type="term" value="F:glycogen binding"/>
    <property type="evidence" value="ECO:0007669"/>
    <property type="project" value="TreeGrafter"/>
</dbReference>
<dbReference type="GO" id="GO:0005979">
    <property type="term" value="P:regulation of glycogen biosynthetic process"/>
    <property type="evidence" value="ECO:0007669"/>
    <property type="project" value="TreeGrafter"/>
</dbReference>
<dbReference type="PANTHER" id="PTHR12307">
    <property type="entry name" value="PROTEIN PHOSPHATASE 1 REGULATORY SUBUNIT"/>
    <property type="match status" value="1"/>
</dbReference>
<protein>
    <recommendedName>
        <fullName evidence="2">CBM21 domain-containing protein</fullName>
    </recommendedName>
</protein>
<reference evidence="3" key="1">
    <citation type="submission" date="2021-02" db="EMBL/GenBank/DDBJ databases">
        <authorList>
            <person name="Nowell W R."/>
        </authorList>
    </citation>
    <scope>NUCLEOTIDE SEQUENCE</scope>
</reference>
<evidence type="ECO:0000313" key="3">
    <source>
        <dbReference type="EMBL" id="CAF0922777.1"/>
    </source>
</evidence>
<dbReference type="InterPro" id="IPR050782">
    <property type="entry name" value="PP1_regulatory_subunit_3"/>
</dbReference>
<dbReference type="PANTHER" id="PTHR12307:SF36">
    <property type="entry name" value="GLYCOGEN-BINDING SUBUNIT 76A"/>
    <property type="match status" value="1"/>
</dbReference>
<sequence>MDKDDIISLNTSSNPTHSSNEQRISQDEEKHDEEINNLSELSLTEHDSFFTILKRLCFYWRRIVAHKIRILFALIFMSMLNITGRITCFTRQRTSQSSTSLTTAVSSSSIQSLEEDLNDSTKSPLLTDKTHQQQINWPSLHNSKMAHVLIQQQTHRTPNMNINRPTTSEKNASLLMRHSVDDRLFFHDSSQLINLLKRFASEPQISQNHIQSTNTNGQYNKPFRDFTLSLPISNPCVKLNEPEKDEIDFDDILIFNCDKIQPVSTSTTENLTSDKTDNISSSTTTNHSLEHIITINDNLENLQLNDDLKSSQINDNLISTQKIDGLINPQLHEDILLEINSSVNDNDTHGERHFRRRKRRSSLTRTSISLDDTQSTTDLLAKVDINNSSKQDNNENLKLKENEDKQNTNTTEIKIPESQESNQTTDDSETSAPVSRYRGRRLRHRFYRRGASSLQEVTSNISSDLYLSNKTFNIETPTIPPLDLSSSEIKSPHSLTKTFISNVSNGGLKRVNSIGSTKKNVRFADSIGRELEQVQYIQSAINDDSKELSFFLSSSFLSSSPPSFTKNNLYLPNTSFLEHKPWSFDVMFKSNKQINDKSYLKRFFCLYRQPNSEHPDIYLREIWKSQIKLEHADIPLKYSLTGEQQLIGTLWVTNIGFSKYVSIKYTFDNWLNTYEFEAQHCRHSNDFRNIDQFQFIVNIPKNIDRIDFILRYCVNGGEHWDNNEGKNYTLQTDSTYTTSTTISLPHDCDFNEMRFY</sequence>
<name>A0A814B101_9BILA</name>
<feature type="region of interest" description="Disordered" evidence="1">
    <location>
        <begin position="385"/>
        <end position="436"/>
    </location>
</feature>
<feature type="compositionally biased region" description="Polar residues" evidence="1">
    <location>
        <begin position="408"/>
        <end position="433"/>
    </location>
</feature>
<dbReference type="Proteomes" id="UP000663870">
    <property type="component" value="Unassembled WGS sequence"/>
</dbReference>
<evidence type="ECO:0000256" key="1">
    <source>
        <dbReference type="SAM" id="MobiDB-lite"/>
    </source>
</evidence>
<comment type="caution">
    <text evidence="3">The sequence shown here is derived from an EMBL/GenBank/DDBJ whole genome shotgun (WGS) entry which is preliminary data.</text>
</comment>
<dbReference type="AlphaFoldDB" id="A0A814B101"/>
<proteinExistence type="predicted"/>
<feature type="region of interest" description="Disordered" evidence="1">
    <location>
        <begin position="1"/>
        <end position="31"/>
    </location>
</feature>